<name>A0A061RS61_9CHLO</name>
<dbReference type="Pfam" id="PF03949">
    <property type="entry name" value="Malic_M"/>
    <property type="match status" value="1"/>
</dbReference>
<dbReference type="GO" id="GO:0005739">
    <property type="term" value="C:mitochondrion"/>
    <property type="evidence" value="ECO:0007669"/>
    <property type="project" value="TreeGrafter"/>
</dbReference>
<evidence type="ECO:0000256" key="2">
    <source>
        <dbReference type="ARBA" id="ARBA00023002"/>
    </source>
</evidence>
<evidence type="ECO:0000313" key="6">
    <source>
        <dbReference type="EMBL" id="JAC79292.1"/>
    </source>
</evidence>
<evidence type="ECO:0000256" key="1">
    <source>
        <dbReference type="ARBA" id="ARBA00001946"/>
    </source>
</evidence>
<keyword evidence="2" id="KW-0560">Oxidoreductase</keyword>
<evidence type="ECO:0000313" key="5">
    <source>
        <dbReference type="EMBL" id="JAC74798.1"/>
    </source>
</evidence>
<dbReference type="SUPFAM" id="SSF51735">
    <property type="entry name" value="NAD(P)-binding Rossmann-fold domains"/>
    <property type="match status" value="1"/>
</dbReference>
<feature type="domain" description="Malic enzyme NAD-binding" evidence="4">
    <location>
        <begin position="1"/>
        <end position="163"/>
    </location>
</feature>
<feature type="binding site" evidence="3">
    <location>
        <position position="94"/>
    </location>
    <ligand>
        <name>(S)-malate</name>
        <dbReference type="ChEBI" id="CHEBI:15589"/>
    </ligand>
</feature>
<dbReference type="InterPro" id="IPR036291">
    <property type="entry name" value="NAD(P)-bd_dom_sf"/>
</dbReference>
<feature type="binding site" evidence="3">
    <location>
        <position position="50"/>
    </location>
    <ligand>
        <name>(S)-malate</name>
        <dbReference type="ChEBI" id="CHEBI:15589"/>
    </ligand>
</feature>
<comment type="cofactor">
    <cofactor evidence="1">
        <name>Mg(2+)</name>
        <dbReference type="ChEBI" id="CHEBI:18420"/>
    </cofactor>
</comment>
<dbReference type="PANTHER" id="PTHR23406:SF32">
    <property type="entry name" value="NADP-DEPENDENT MALIC ENZYME"/>
    <property type="match status" value="1"/>
</dbReference>
<dbReference type="GO" id="GO:0004471">
    <property type="term" value="F:malate dehydrogenase (decarboxylating) (NAD+) activity"/>
    <property type="evidence" value="ECO:0007669"/>
    <property type="project" value="TreeGrafter"/>
</dbReference>
<dbReference type="GO" id="GO:0051287">
    <property type="term" value="F:NAD binding"/>
    <property type="evidence" value="ECO:0007669"/>
    <property type="project" value="InterPro"/>
</dbReference>
<reference evidence="5" key="1">
    <citation type="submission" date="2014-05" db="EMBL/GenBank/DDBJ databases">
        <title>The transcriptome of the halophilic microalga Tetraselmis sp. GSL018 isolated from the Great Salt Lake, Utah.</title>
        <authorList>
            <person name="Jinkerson R.E."/>
            <person name="D'Adamo S."/>
            <person name="Posewitz M.C."/>
        </authorList>
    </citation>
    <scope>NUCLEOTIDE SEQUENCE</scope>
    <source>
        <strain evidence="5">GSL018</strain>
    </source>
</reference>
<dbReference type="EMBL" id="GBEZ01010934">
    <property type="protein sequence ID" value="JAC74798.1"/>
    <property type="molecule type" value="Transcribed_RNA"/>
</dbReference>
<proteinExistence type="predicted"/>
<dbReference type="InterPro" id="IPR001891">
    <property type="entry name" value="Malic_OxRdtase"/>
</dbReference>
<evidence type="ECO:0000256" key="3">
    <source>
        <dbReference type="PIRSR" id="PIRSR000106-2"/>
    </source>
</evidence>
<dbReference type="PANTHER" id="PTHR23406">
    <property type="entry name" value="MALIC ENZYME-RELATED"/>
    <property type="match status" value="1"/>
</dbReference>
<evidence type="ECO:0000259" key="4">
    <source>
        <dbReference type="SMART" id="SM00919"/>
    </source>
</evidence>
<dbReference type="GO" id="GO:0006108">
    <property type="term" value="P:malate metabolic process"/>
    <property type="evidence" value="ECO:0007669"/>
    <property type="project" value="TreeGrafter"/>
</dbReference>
<protein>
    <submittedName>
        <fullName evidence="5">Malate oxidoreductase</fullName>
    </submittedName>
</protein>
<organism evidence="5">
    <name type="scientific">Tetraselmis sp. GSL018</name>
    <dbReference type="NCBI Taxonomy" id="582737"/>
    <lineage>
        <taxon>Eukaryota</taxon>
        <taxon>Viridiplantae</taxon>
        <taxon>Chlorophyta</taxon>
        <taxon>core chlorophytes</taxon>
        <taxon>Chlorodendrophyceae</taxon>
        <taxon>Chlorodendrales</taxon>
        <taxon>Chlorodendraceae</taxon>
        <taxon>Tetraselmis</taxon>
    </lineage>
</organism>
<dbReference type="PIRSF" id="PIRSF000106">
    <property type="entry name" value="ME"/>
    <property type="match status" value="1"/>
</dbReference>
<dbReference type="InterPro" id="IPR012302">
    <property type="entry name" value="Malic_NAD-bd"/>
</dbReference>
<dbReference type="EMBL" id="GBEZ01006079">
    <property type="protein sequence ID" value="JAC79292.1"/>
    <property type="molecule type" value="Transcribed_RNA"/>
</dbReference>
<gene>
    <name evidence="6" type="ORF">TSPGSL018_13067</name>
    <name evidence="5" type="ORF">TSPGSL018_24972</name>
</gene>
<dbReference type="SMART" id="SM00919">
    <property type="entry name" value="Malic_M"/>
    <property type="match status" value="1"/>
</dbReference>
<sequence>MQLRDVVKRAKPDILIGLSTVKDLFTEEILAYIADNQEPGRRPLIFPMSNPTSCSECTAEATQRATRGRAIFASGSPFPDVEYDGRVIASSQSNNMYFFPGVALGAQLGHTKVVSDRMLMAAAEAIPEQLTAEDIARGRVYPKLHNIREISANIAVRVMQAAYEDGHLYGKAKRRLEAGEVELKRFILDMMFDPKYKDLVYRDPGVGE</sequence>
<dbReference type="AlphaFoldDB" id="A0A061RS61"/>
<accession>A0A061RS61</accession>
<dbReference type="Gene3D" id="3.40.50.720">
    <property type="entry name" value="NAD(P)-binding Rossmann-like Domain"/>
    <property type="match status" value="1"/>
</dbReference>